<dbReference type="SUPFAM" id="SSF52540">
    <property type="entry name" value="P-loop containing nucleoside triphosphate hydrolases"/>
    <property type="match status" value="1"/>
</dbReference>
<protein>
    <recommendedName>
        <fullName evidence="8">Fungal STAND N-terminal Goodbye domain-containing protein</fullName>
    </recommendedName>
</protein>
<feature type="region of interest" description="Disordered" evidence="3">
    <location>
        <begin position="1383"/>
        <end position="1424"/>
    </location>
</feature>
<gene>
    <name evidence="6" type="ORF">B0J13DRAFT_316368</name>
</gene>
<evidence type="ECO:0000259" key="5">
    <source>
        <dbReference type="Pfam" id="PF24883"/>
    </source>
</evidence>
<feature type="compositionally biased region" description="Acidic residues" evidence="3">
    <location>
        <begin position="955"/>
        <end position="968"/>
    </location>
</feature>
<feature type="region of interest" description="Disordered" evidence="3">
    <location>
        <begin position="928"/>
        <end position="968"/>
    </location>
</feature>
<keyword evidence="1" id="KW-0677">Repeat</keyword>
<dbReference type="Proteomes" id="UP000717696">
    <property type="component" value="Unassembled WGS sequence"/>
</dbReference>
<evidence type="ECO:0008006" key="8">
    <source>
        <dbReference type="Google" id="ProtNLM"/>
    </source>
</evidence>
<feature type="compositionally biased region" description="Basic and acidic residues" evidence="3">
    <location>
        <begin position="941"/>
        <end position="954"/>
    </location>
</feature>
<dbReference type="EMBL" id="JAGMUU010000008">
    <property type="protein sequence ID" value="KAH7146622.1"/>
    <property type="molecule type" value="Genomic_DNA"/>
</dbReference>
<dbReference type="PANTHER" id="PTHR10039:SF17">
    <property type="entry name" value="FUNGAL STAND N-TERMINAL GOODBYE DOMAIN-CONTAINING PROTEIN-RELATED"/>
    <property type="match status" value="1"/>
</dbReference>
<dbReference type="Pfam" id="PF24883">
    <property type="entry name" value="NPHP3_N"/>
    <property type="match status" value="1"/>
</dbReference>
<evidence type="ECO:0000256" key="2">
    <source>
        <dbReference type="SAM" id="Coils"/>
    </source>
</evidence>
<feature type="compositionally biased region" description="Acidic residues" evidence="3">
    <location>
        <begin position="1387"/>
        <end position="1413"/>
    </location>
</feature>
<keyword evidence="7" id="KW-1185">Reference proteome</keyword>
<feature type="domain" description="Nephrocystin 3-like N-terminal" evidence="5">
    <location>
        <begin position="339"/>
        <end position="502"/>
    </location>
</feature>
<dbReference type="OrthoDB" id="448455at2759"/>
<evidence type="ECO:0000313" key="6">
    <source>
        <dbReference type="EMBL" id="KAH7146622.1"/>
    </source>
</evidence>
<evidence type="ECO:0000256" key="3">
    <source>
        <dbReference type="SAM" id="MobiDB-lite"/>
    </source>
</evidence>
<dbReference type="Pfam" id="PF17109">
    <property type="entry name" value="Goodbye"/>
    <property type="match status" value="1"/>
</dbReference>
<comment type="caution">
    <text evidence="6">The sequence shown here is derived from an EMBL/GenBank/DDBJ whole genome shotgun (WGS) entry which is preliminary data.</text>
</comment>
<dbReference type="InterPro" id="IPR056884">
    <property type="entry name" value="NPHP3-like_N"/>
</dbReference>
<feature type="coiled-coil region" evidence="2">
    <location>
        <begin position="267"/>
        <end position="294"/>
    </location>
</feature>
<dbReference type="PANTHER" id="PTHR10039">
    <property type="entry name" value="AMELOGENIN"/>
    <property type="match status" value="1"/>
</dbReference>
<name>A0A9P9EWM7_9HYPO</name>
<dbReference type="InterPro" id="IPR031350">
    <property type="entry name" value="Goodbye_dom"/>
</dbReference>
<dbReference type="Gene3D" id="3.40.50.300">
    <property type="entry name" value="P-loop containing nucleotide triphosphate hydrolases"/>
    <property type="match status" value="1"/>
</dbReference>
<evidence type="ECO:0000256" key="1">
    <source>
        <dbReference type="ARBA" id="ARBA00022737"/>
    </source>
</evidence>
<evidence type="ECO:0000313" key="7">
    <source>
        <dbReference type="Proteomes" id="UP000717696"/>
    </source>
</evidence>
<reference evidence="6" key="1">
    <citation type="journal article" date="2021" name="Nat. Commun.">
        <title>Genetic determinants of endophytism in the Arabidopsis root mycobiome.</title>
        <authorList>
            <person name="Mesny F."/>
            <person name="Miyauchi S."/>
            <person name="Thiergart T."/>
            <person name="Pickel B."/>
            <person name="Atanasova L."/>
            <person name="Karlsson M."/>
            <person name="Huettel B."/>
            <person name="Barry K.W."/>
            <person name="Haridas S."/>
            <person name="Chen C."/>
            <person name="Bauer D."/>
            <person name="Andreopoulos W."/>
            <person name="Pangilinan J."/>
            <person name="LaButti K."/>
            <person name="Riley R."/>
            <person name="Lipzen A."/>
            <person name="Clum A."/>
            <person name="Drula E."/>
            <person name="Henrissat B."/>
            <person name="Kohler A."/>
            <person name="Grigoriev I.V."/>
            <person name="Martin F.M."/>
            <person name="Hacquard S."/>
        </authorList>
    </citation>
    <scope>NUCLEOTIDE SEQUENCE</scope>
    <source>
        <strain evidence="6">MPI-CAGE-AT-0021</strain>
    </source>
</reference>
<dbReference type="InterPro" id="IPR027417">
    <property type="entry name" value="P-loop_NTPase"/>
</dbReference>
<organism evidence="6 7">
    <name type="scientific">Dactylonectria estremocensis</name>
    <dbReference type="NCBI Taxonomy" id="1079267"/>
    <lineage>
        <taxon>Eukaryota</taxon>
        <taxon>Fungi</taxon>
        <taxon>Dikarya</taxon>
        <taxon>Ascomycota</taxon>
        <taxon>Pezizomycotina</taxon>
        <taxon>Sordariomycetes</taxon>
        <taxon>Hypocreomycetidae</taxon>
        <taxon>Hypocreales</taxon>
        <taxon>Nectriaceae</taxon>
        <taxon>Dactylonectria</taxon>
    </lineage>
</organism>
<sequence>MVVVEKPAGKTPTEPARLWRDAFQAYNDAVGKKGKKLDVDGANLVTSLADVVGSVDTSRKSFEKWRNDGGNWDKARHFIGTNLDYAQRIGDQVASSASASFPPAGAIWTVATYAVKACQAQSKDYDQLLSLIGEAGSFLKTLQIIEDNFPNCDCYAECVTDALVSLMVVFAIQTKYMWEGRPLRFLYNLVSGGGDAKLSAAYGGVTTALSRLSRANGLMAVRNTQDIKQLMGSLGEKVDFIHEEMVVYFQDQGRRIEAGFDHQEENFQQQNASLASIQRSIRELRSQLDQGTNAEESAQPAKDVVTGKSVALNITKQFFGTPPSPLAKFKELRRSFVPGTDSWLYQHKKYQKWQDGEQNFLWITGKPGLGKSHLAYSIIESLRTKTKNNPQASVAYYFFQEENEPFRSVKSALRSIGLQIVTQNHKLRESLASAVPDICCEPWSILNIWHWTIDTLYKEKSTDQLFLVIDSLEQANPAQANELLAYMENIVDAKQKIKVVFTGNDSELLSIWRKYRVNKHFATISIDQSTAQSGMQKLLDSRFESLPRLSRFSDHAKADIVRVLTDEKYGLQYADRILQYLDSKGLERPAMRALDELPEDLPQFYNNVLATCSENLKELEQPLLKLIFAWIAFAERPLTLEEAYHLMMLKLGKLTDLETEIAGRCSSILDMSSTLVWEERKQKMQRKEVVQKDSNVESPNNDNIQFPDTFQPDSSLLVHFQENTLREYMRSAEVPNSTLQTSPLLSHVDIFATCVEVLCSPEDPGALKCTDSTRILQKYAANYWMAHFKQIIDIATPEKDRVKGQTYTISAPDEVVTRVVECFSRISSNENDVVKKLLRHDAGTCYDDFTEGVPYFIKLWAQKALETSPILRQEEVKLWAQRAVENPAQVLQPLARGHVNHWYAEIHEDNVSRAFNFAWKAYTTHEVSVDPPPEKEVEDPGFYKENEVEANKEPGEEEDDDDLVEEEGMNSSERVVVLMAAFEDVKVGPSGYRAVAWALRPEWPFDALVAFGESLEVCETDTDKFATLAAMAKCLDGIAGKDEDAYDRACKALTLDRSGLDKTHDDLLHAALIIQATYESSHNMLEAAVESLEEAMRVYSGDRTKTAKDFSMLLRTLDKLGRHEHILASIVTWGPIRLAVTAEDWGEVNLCYQKAAKQTGQEQVMMATYELLVQELSPLEWASPTRYQYALGCRRSIGDTAKAKSLLYQILDADNCINPATDAVSDSIPYLARRELAEIIYEEFLQAASSAQKRASLAEIEGLPGRKLGNAHLASDVESNYLKRPEATILARMYRRFGPVEKFEETLTEAFNNCVASLKDNNPWNDSDTLRELCNVLACLPGLQHEAAIALSAQFYHLDKDLMLESLDLMTRFEVNDEGLGLKDDSYGEWEDTDDDGEDNDEGGDNDEDDDNTDANPNDIDTIPKKLGNKGWLRTIVDNDVNDQYDTTGHRGIRCGGYCLDSPGDITSWNQTAMYRCVVCTNCDWCETCYLKRVSNNGNSEGDKWRAYCGAEHEFIRGPVEGWLGIKDGKIEIMDQEPEELQEWLGRLEREKWPRAWEEFWKG</sequence>
<keyword evidence="2" id="KW-0175">Coiled coil</keyword>
<evidence type="ECO:0000259" key="4">
    <source>
        <dbReference type="Pfam" id="PF17109"/>
    </source>
</evidence>
<accession>A0A9P9EWM7</accession>
<feature type="domain" description="Fungal STAND N-terminal Goodbye" evidence="4">
    <location>
        <begin position="19"/>
        <end position="144"/>
    </location>
</feature>
<proteinExistence type="predicted"/>